<proteinExistence type="predicted"/>
<evidence type="ECO:0000256" key="1">
    <source>
        <dbReference type="SAM" id="MobiDB-lite"/>
    </source>
</evidence>
<feature type="domain" description="WxL" evidence="2">
    <location>
        <begin position="22"/>
        <end position="250"/>
    </location>
</feature>
<feature type="region of interest" description="Disordered" evidence="1">
    <location>
        <begin position="189"/>
        <end position="213"/>
    </location>
</feature>
<evidence type="ECO:0000313" key="3">
    <source>
        <dbReference type="EMBL" id="SLM85211.1"/>
    </source>
</evidence>
<dbReference type="EMBL" id="FWFD01000007">
    <property type="protein sequence ID" value="SLM85211.1"/>
    <property type="molecule type" value="Genomic_DNA"/>
</dbReference>
<evidence type="ECO:0000259" key="2">
    <source>
        <dbReference type="Pfam" id="PF13731"/>
    </source>
</evidence>
<name>A0A1X6WLJ5_9ENTE</name>
<sequence>MTSATLLLATTTFQESFAEGNAKELQQKGSVTVKDSGKTEIVDPEDPEVIVDPGTGPSTSGSLRIDYVSPLDFGKVKLTKSNRNYHALASKIGKTDNYRGSFIQISDFREKSSGWSLQVKQDQQFKTNDYDELKGAVLSLDKGWANSSSTKDAPTVTRDTLEINNIGEVYDVARATKGGGGGVWSINFGASKDNDDNQPSTITESKKSDSKEKVESVIKNSAVSLSIPDSTKVLPKEYQTKITWILAETP</sequence>
<feature type="compositionally biased region" description="Basic and acidic residues" evidence="1">
    <location>
        <begin position="204"/>
        <end position="213"/>
    </location>
</feature>
<keyword evidence="4" id="KW-1185">Reference proteome</keyword>
<gene>
    <name evidence="3" type="ORF">FM121_03870</name>
</gene>
<organism evidence="3 4">
    <name type="scientific">Vagococcus fluvialis bH819</name>
    <dbReference type="NCBI Taxonomy" id="1255619"/>
    <lineage>
        <taxon>Bacteria</taxon>
        <taxon>Bacillati</taxon>
        <taxon>Bacillota</taxon>
        <taxon>Bacilli</taxon>
        <taxon>Lactobacillales</taxon>
        <taxon>Enterococcaceae</taxon>
        <taxon>Vagococcus</taxon>
    </lineage>
</organism>
<feature type="region of interest" description="Disordered" evidence="1">
    <location>
        <begin position="28"/>
        <end position="57"/>
    </location>
</feature>
<dbReference type="Pfam" id="PF13731">
    <property type="entry name" value="WxL"/>
    <property type="match status" value="1"/>
</dbReference>
<evidence type="ECO:0000313" key="4">
    <source>
        <dbReference type="Proteomes" id="UP000195918"/>
    </source>
</evidence>
<dbReference type="InterPro" id="IPR027994">
    <property type="entry name" value="WxL_dom"/>
</dbReference>
<dbReference type="AlphaFoldDB" id="A0A1X6WLJ5"/>
<protein>
    <submittedName>
        <fullName evidence="3">Extracellular protein</fullName>
    </submittedName>
</protein>
<reference evidence="4" key="1">
    <citation type="submission" date="2017-02" db="EMBL/GenBank/DDBJ databases">
        <authorList>
            <person name="Dridi B."/>
        </authorList>
    </citation>
    <scope>NUCLEOTIDE SEQUENCE [LARGE SCALE GENOMIC DNA]</scope>
    <source>
        <strain evidence="4">bH819</strain>
    </source>
</reference>
<dbReference type="Proteomes" id="UP000195918">
    <property type="component" value="Unassembled WGS sequence"/>
</dbReference>
<accession>A0A1X6WLJ5</accession>